<dbReference type="Proteomes" id="UP001642360">
    <property type="component" value="Unassembled WGS sequence"/>
</dbReference>
<dbReference type="AlphaFoldDB" id="A0ABC8S5A8"/>
<dbReference type="GO" id="GO:0006886">
    <property type="term" value="P:intracellular protein transport"/>
    <property type="evidence" value="ECO:0007669"/>
    <property type="project" value="UniProtKB-UniRule"/>
</dbReference>
<dbReference type="InterPro" id="IPR022775">
    <property type="entry name" value="AP_mu_sigma_su"/>
</dbReference>
<comment type="caution">
    <text evidence="8">The sequence shown here is derived from an EMBL/GenBank/DDBJ whole genome shotgun (WGS) entry which is preliminary data.</text>
</comment>
<reference evidence="8 9" key="1">
    <citation type="submission" date="2024-02" db="EMBL/GenBank/DDBJ databases">
        <authorList>
            <person name="Vignale AGUSTIN F."/>
            <person name="Sosa J E."/>
            <person name="Modenutti C."/>
        </authorList>
    </citation>
    <scope>NUCLEOTIDE SEQUENCE [LARGE SCALE GENOMIC DNA]</scope>
</reference>
<keyword evidence="9" id="KW-1185">Reference proteome</keyword>
<dbReference type="InterPro" id="IPR011012">
    <property type="entry name" value="Longin-like_dom_sf"/>
</dbReference>
<dbReference type="InterPro" id="IPR027155">
    <property type="entry name" value="APS3"/>
</dbReference>
<dbReference type="PANTHER" id="PTHR11753">
    <property type="entry name" value="ADAPTOR COMPLEXES SMALL SUBUNIT FAMILY"/>
    <property type="match status" value="1"/>
</dbReference>
<evidence type="ECO:0000259" key="7">
    <source>
        <dbReference type="Pfam" id="PF01217"/>
    </source>
</evidence>
<evidence type="ECO:0000256" key="6">
    <source>
        <dbReference type="PIRNR" id="PIRNR015588"/>
    </source>
</evidence>
<gene>
    <name evidence="8" type="ORF">ILEXP_LOCUS20618</name>
</gene>
<keyword evidence="3 6" id="KW-0813">Transport</keyword>
<name>A0ABC8S5A8_9AQUA</name>
<dbReference type="FunFam" id="3.30.450.60:FF:000001">
    <property type="entry name" value="AP complex subunit sigma"/>
    <property type="match status" value="1"/>
</dbReference>
<evidence type="ECO:0000256" key="1">
    <source>
        <dbReference type="ARBA" id="ARBA00004308"/>
    </source>
</evidence>
<accession>A0ABC8S5A8</accession>
<organism evidence="8 9">
    <name type="scientific">Ilex paraguariensis</name>
    <name type="common">yerba mate</name>
    <dbReference type="NCBI Taxonomy" id="185542"/>
    <lineage>
        <taxon>Eukaryota</taxon>
        <taxon>Viridiplantae</taxon>
        <taxon>Streptophyta</taxon>
        <taxon>Embryophyta</taxon>
        <taxon>Tracheophyta</taxon>
        <taxon>Spermatophyta</taxon>
        <taxon>Magnoliopsida</taxon>
        <taxon>eudicotyledons</taxon>
        <taxon>Gunneridae</taxon>
        <taxon>Pentapetalae</taxon>
        <taxon>asterids</taxon>
        <taxon>campanulids</taxon>
        <taxon>Aquifoliales</taxon>
        <taxon>Aquifoliaceae</taxon>
        <taxon>Ilex</taxon>
    </lineage>
</organism>
<dbReference type="SUPFAM" id="SSF64356">
    <property type="entry name" value="SNARE-like"/>
    <property type="match status" value="1"/>
</dbReference>
<keyword evidence="5 6" id="KW-0472">Membrane</keyword>
<evidence type="ECO:0000256" key="4">
    <source>
        <dbReference type="ARBA" id="ARBA00022927"/>
    </source>
</evidence>
<dbReference type="GO" id="GO:0012505">
    <property type="term" value="C:endomembrane system"/>
    <property type="evidence" value="ECO:0007669"/>
    <property type="project" value="UniProtKB-SubCell"/>
</dbReference>
<dbReference type="Gene3D" id="3.30.450.60">
    <property type="match status" value="1"/>
</dbReference>
<dbReference type="PIRSF" id="PIRSF015588">
    <property type="entry name" value="AP_complex_sigma"/>
    <property type="match status" value="1"/>
</dbReference>
<dbReference type="CDD" id="cd14834">
    <property type="entry name" value="AP3_sigma"/>
    <property type="match status" value="1"/>
</dbReference>
<comment type="subcellular location">
    <subcellularLocation>
        <location evidence="1">Endomembrane system</location>
    </subcellularLocation>
</comment>
<evidence type="ECO:0000313" key="9">
    <source>
        <dbReference type="Proteomes" id="UP001642360"/>
    </source>
</evidence>
<sequence>MIRAVMVINTTGKPRFSKFYDFQPVEKQQEIMRRIYAVLCSRPESVCNFIEAESISGPDTRFVYKHYATLYFVFLFDSSENELTMLDLIQVFAETLEKCFKNVCELDLVFNYSKMHTILDEIIFGGQVLETNSSEVMKAVEEISKLETASSALSLVHKSVSGWRSR</sequence>
<protein>
    <recommendedName>
        <fullName evidence="6">AP complex subunit sigma</fullName>
    </recommendedName>
</protein>
<proteinExistence type="inferred from homology"/>
<keyword evidence="4 6" id="KW-0653">Protein transport</keyword>
<evidence type="ECO:0000313" key="8">
    <source>
        <dbReference type="EMBL" id="CAK9152403.1"/>
    </source>
</evidence>
<comment type="similarity">
    <text evidence="2 6">Belongs to the adaptor complexes small subunit family.</text>
</comment>
<feature type="domain" description="AP complex mu/sigma subunit" evidence="7">
    <location>
        <begin position="1"/>
        <end position="146"/>
    </location>
</feature>
<evidence type="ECO:0000256" key="5">
    <source>
        <dbReference type="ARBA" id="ARBA00023136"/>
    </source>
</evidence>
<evidence type="ECO:0000256" key="2">
    <source>
        <dbReference type="ARBA" id="ARBA00006972"/>
    </source>
</evidence>
<dbReference type="EMBL" id="CAUOFW020002269">
    <property type="protein sequence ID" value="CAK9152403.1"/>
    <property type="molecule type" value="Genomic_DNA"/>
</dbReference>
<dbReference type="InterPro" id="IPR016635">
    <property type="entry name" value="AP_complex_ssu"/>
</dbReference>
<evidence type="ECO:0000256" key="3">
    <source>
        <dbReference type="ARBA" id="ARBA00022448"/>
    </source>
</evidence>
<dbReference type="Pfam" id="PF01217">
    <property type="entry name" value="Clat_adaptor_s"/>
    <property type="match status" value="1"/>
</dbReference>